<feature type="compositionally biased region" description="Basic residues" evidence="1">
    <location>
        <begin position="1399"/>
        <end position="1411"/>
    </location>
</feature>
<feature type="compositionally biased region" description="Basic and acidic residues" evidence="1">
    <location>
        <begin position="634"/>
        <end position="643"/>
    </location>
</feature>
<dbReference type="PANTHER" id="PTHR33416">
    <property type="entry name" value="NUCLEAR PORE COMPLEX PROTEIN NUP1"/>
    <property type="match status" value="1"/>
</dbReference>
<evidence type="ECO:0008006" key="4">
    <source>
        <dbReference type="Google" id="ProtNLM"/>
    </source>
</evidence>
<feature type="compositionally biased region" description="Polar residues" evidence="1">
    <location>
        <begin position="549"/>
        <end position="559"/>
    </location>
</feature>
<dbReference type="STRING" id="981085.W9QKS5"/>
<reference evidence="3" key="1">
    <citation type="submission" date="2013-01" db="EMBL/GenBank/DDBJ databases">
        <title>Draft Genome Sequence of a Mulberry Tree, Morus notabilis C.K. Schneid.</title>
        <authorList>
            <person name="He N."/>
            <person name="Zhao S."/>
        </authorList>
    </citation>
    <scope>NUCLEOTIDE SEQUENCE</scope>
</reference>
<dbReference type="GO" id="GO:0005635">
    <property type="term" value="C:nuclear envelope"/>
    <property type="evidence" value="ECO:0007669"/>
    <property type="project" value="TreeGrafter"/>
</dbReference>
<keyword evidence="3" id="KW-1185">Reference proteome</keyword>
<feature type="region of interest" description="Disordered" evidence="1">
    <location>
        <begin position="634"/>
        <end position="655"/>
    </location>
</feature>
<evidence type="ECO:0000313" key="2">
    <source>
        <dbReference type="EMBL" id="EXB39575.1"/>
    </source>
</evidence>
<name>W9QKS5_9ROSA</name>
<organism evidence="2 3">
    <name type="scientific">Morus notabilis</name>
    <dbReference type="NCBI Taxonomy" id="981085"/>
    <lineage>
        <taxon>Eukaryota</taxon>
        <taxon>Viridiplantae</taxon>
        <taxon>Streptophyta</taxon>
        <taxon>Embryophyta</taxon>
        <taxon>Tracheophyta</taxon>
        <taxon>Spermatophyta</taxon>
        <taxon>Magnoliopsida</taxon>
        <taxon>eudicotyledons</taxon>
        <taxon>Gunneridae</taxon>
        <taxon>Pentapetalae</taxon>
        <taxon>rosids</taxon>
        <taxon>fabids</taxon>
        <taxon>Rosales</taxon>
        <taxon>Moraceae</taxon>
        <taxon>Moreae</taxon>
        <taxon>Morus</taxon>
    </lineage>
</organism>
<dbReference type="PANTHER" id="PTHR33416:SF20">
    <property type="entry name" value="NUCLEAR PORE COMPLEX PROTEIN NUP1"/>
    <property type="match status" value="1"/>
</dbReference>
<dbReference type="GO" id="GO:0071763">
    <property type="term" value="P:nuclear membrane organization"/>
    <property type="evidence" value="ECO:0007669"/>
    <property type="project" value="TreeGrafter"/>
</dbReference>
<feature type="region of interest" description="Disordered" evidence="1">
    <location>
        <begin position="1386"/>
        <end position="1411"/>
    </location>
</feature>
<proteinExistence type="predicted"/>
<feature type="region of interest" description="Disordered" evidence="1">
    <location>
        <begin position="780"/>
        <end position="799"/>
    </location>
</feature>
<sequence length="1411" mass="146072">MATAREEPKQQPYEGGGGLGGAGGKFRKRPFRRTTHTTPYDRPPTAFRNPNGGWLSKLVDPAQRLISSSAHRLFSTVFRKRLPPPHPPSPVENSDKRDKQQEAVATDFHGAQKQIVDLSDGPSNSVSGGKLTELEQILKQKTFTRSEIDRLTALLHSRTVDVVIEDQEKRSEVVPLKPLASADRLKGFPKTLAPGNRIESEGFLKTPAPENWSESQLVSTPVVSSTVLEGDVASPTDLVELAKSYMHKRPTSPSMLGFRSQPFKENSSAIYTRNLTSPPKVPITPLVPRTSGHEARENVTYDLDPYIGLITFQAVENAVDVYAGPSSSSQHVQDQSLTSISKQGALKRRSSVMDNDIGSFGAIRRIRQKPNLLSSRGLSLAVSGSPLSSSRTGLRIEAAPSISKPVPFGEPVRNSNKPSTENGDNSMPYTTVPTKSSEMASKILQQLDKLVSPKDKSSESKVLALMDKSPSKLSPSMLRGQALKSLENVNSSKFLGDVQDNKKMEGLLNKIIPDAREFTSQKEDKVKENGPLKLVSADDKFTAKMNGIDSRNQKMNGEDSTLPKKDAVRSPETFVPAAQNSVAYPPQKKRAFQMSAPEDFLDLDDDSYPNGDASDALAEGREKVNFSLAERKSTATEHVKLEKASAMTEMRSAMSEMNRKHDMGNSAGSMTAEKSTNLIFQSTSSPSMTVMPTVTSTGSTLATDGATFPKESYVSPTFNIGDKIAPTKDTSAATPIFSGGLKSTSSPILSPLGTSSDLTRETSSNLFAVAGGATDGVLKLSEPDKADNKNNPNAGVFFRTPETMPSLAASTSSTSILSFGKTPPGDFSLKNGSSASASSNPEVFGNLTNQNSSTSLVFTNSGSNSLTSAAGSSSLSTSTPALSGPAAPVVKFGSSKPSTAAAPVSETSSASAASVFKFSSGSTAVAPVSETSSAPAEPVKFVSPTTSTAAAPVSETSSAPGAPVSKFGSSVASNAFALLSQTSDVVSEATKIKQDTSFGNSSSAAAATTSTASTLFGLTASAAASTSANQSQGSTSFATVSESASGIQTSPAATGVGSFSQSIPLQFGSLASSPTFALAGSTTFASGSSPFGSTFPAKHFSSGTTPGLGSSSSLADANSVSSSSSSTPSVFGSSWNQTPKSPVFSFNSSPSTGFSFGASSASTATGSSPSTGFSFNASSATNAASSSSPSTGFPFGASFSSSAANSSPSTGLSFGLSTSSAATNSSPSTVFSFGLSSAPSVAANSSPAVFGATTASAAPTMFGSSNGASSGSLFPFNSSSTTTTQPVFGNLNPTISFGAPSSNNDQMNMEDSMAEDTVQASGPTTPVFGQQPVAVSPSPSSFVFGSAASSVVNPFQFASQPNIANPQNPSLFQASGSLGLVEGNFSMGSNGSGVDKSNRKYVKVKHKQRKK</sequence>
<feature type="region of interest" description="Disordered" evidence="1">
    <location>
        <begin position="544"/>
        <end position="570"/>
    </location>
</feature>
<dbReference type="eggNOG" id="KOG0845">
    <property type="taxonomic scope" value="Eukaryota"/>
</dbReference>
<dbReference type="EMBL" id="KE343726">
    <property type="protein sequence ID" value="EXB39575.1"/>
    <property type="molecule type" value="Genomic_DNA"/>
</dbReference>
<dbReference type="Proteomes" id="UP000030645">
    <property type="component" value="Unassembled WGS sequence"/>
</dbReference>
<protein>
    <recommendedName>
        <fullName evidence="4">Nuclear pore complex protein</fullName>
    </recommendedName>
</protein>
<feature type="compositionally biased region" description="Gly residues" evidence="1">
    <location>
        <begin position="14"/>
        <end position="24"/>
    </location>
</feature>
<feature type="compositionally biased region" description="Basic residues" evidence="1">
    <location>
        <begin position="25"/>
        <end position="35"/>
    </location>
</feature>
<gene>
    <name evidence="2" type="ORF">L484_012581</name>
</gene>
<feature type="region of interest" description="Disordered" evidence="1">
    <location>
        <begin position="78"/>
        <end position="102"/>
    </location>
</feature>
<evidence type="ECO:0000313" key="3">
    <source>
        <dbReference type="Proteomes" id="UP000030645"/>
    </source>
</evidence>
<accession>W9QKS5</accession>
<feature type="region of interest" description="Disordered" evidence="1">
    <location>
        <begin position="405"/>
        <end position="430"/>
    </location>
</feature>
<dbReference type="GO" id="GO:0016973">
    <property type="term" value="P:poly(A)+ mRNA export from nucleus"/>
    <property type="evidence" value="ECO:0007669"/>
    <property type="project" value="TreeGrafter"/>
</dbReference>
<evidence type="ECO:0000256" key="1">
    <source>
        <dbReference type="SAM" id="MobiDB-lite"/>
    </source>
</evidence>
<feature type="compositionally biased region" description="Polar residues" evidence="1">
    <location>
        <begin position="413"/>
        <end position="430"/>
    </location>
</feature>
<feature type="region of interest" description="Disordered" evidence="1">
    <location>
        <begin position="1"/>
        <end position="54"/>
    </location>
</feature>